<dbReference type="EMBL" id="MU254759">
    <property type="protein sequence ID" value="KAG9239887.1"/>
    <property type="molecule type" value="Genomic_DNA"/>
</dbReference>
<dbReference type="SUPFAM" id="SSF49899">
    <property type="entry name" value="Concanavalin A-like lectins/glucanases"/>
    <property type="match status" value="1"/>
</dbReference>
<gene>
    <name evidence="3" type="ORF">BJ878DRAFT_547547</name>
</gene>
<feature type="chain" id="PRO_5040195729" evidence="1">
    <location>
        <begin position="17"/>
        <end position="337"/>
    </location>
</feature>
<keyword evidence="4" id="KW-1185">Reference proteome</keyword>
<dbReference type="PANTHER" id="PTHR10963:SF24">
    <property type="entry name" value="GLYCOSIDASE C21B10.07-RELATED"/>
    <property type="match status" value="1"/>
</dbReference>
<dbReference type="InterPro" id="IPR000757">
    <property type="entry name" value="Beta-glucanase-like"/>
</dbReference>
<protein>
    <submittedName>
        <fullName evidence="3">Endo-1,3(4)-beta-glucanase</fullName>
    </submittedName>
</protein>
<organism evidence="3 4">
    <name type="scientific">Calycina marina</name>
    <dbReference type="NCBI Taxonomy" id="1763456"/>
    <lineage>
        <taxon>Eukaryota</taxon>
        <taxon>Fungi</taxon>
        <taxon>Dikarya</taxon>
        <taxon>Ascomycota</taxon>
        <taxon>Pezizomycotina</taxon>
        <taxon>Leotiomycetes</taxon>
        <taxon>Helotiales</taxon>
        <taxon>Pezizellaceae</taxon>
        <taxon>Calycina</taxon>
    </lineage>
</organism>
<dbReference type="GO" id="GO:0004553">
    <property type="term" value="F:hydrolase activity, hydrolyzing O-glycosyl compounds"/>
    <property type="evidence" value="ECO:0007669"/>
    <property type="project" value="InterPro"/>
</dbReference>
<dbReference type="InterPro" id="IPR013320">
    <property type="entry name" value="ConA-like_dom_sf"/>
</dbReference>
<dbReference type="Pfam" id="PF26113">
    <property type="entry name" value="GH16_XgeA"/>
    <property type="match status" value="1"/>
</dbReference>
<keyword evidence="1" id="KW-0732">Signal</keyword>
<dbReference type="Proteomes" id="UP000887226">
    <property type="component" value="Unassembled WGS sequence"/>
</dbReference>
<evidence type="ECO:0000259" key="2">
    <source>
        <dbReference type="PROSITE" id="PS51762"/>
    </source>
</evidence>
<dbReference type="PANTHER" id="PTHR10963">
    <property type="entry name" value="GLYCOSYL HYDROLASE-RELATED"/>
    <property type="match status" value="1"/>
</dbReference>
<sequence length="337" mass="37577">MKFFISAWALWNTIAAVYVLDPLDNYSGPSFFNMFDFRTENDPTGGFVDYLTQATAIQRGLIGYNPTQNRVYIGVDNKNVLGTFQTSANRGRASVRLQSKKAYTHGLFIADFLHVPQQACGIWPAFWTYSSQDYPRWGEIDIFESINENQFSLNVLHTGPGCTLAGNQGGTRMTGNMYSYNCDDRATMGPFETPQSINEGCASIGSGHYGSAFNANGGGIVTMEWTDSFIRMWNFGPSNTPLNIRSSNPDTSTWGVPDFTTEGGGCPINDHFKAHNIIIDITFCGFYAGQAYFWEQTSCFKSDPGRYPRCLDYVAANPGAFENAYWVVNSIKVYQWT</sequence>
<dbReference type="PROSITE" id="PS51762">
    <property type="entry name" value="GH16_2"/>
    <property type="match status" value="1"/>
</dbReference>
<feature type="signal peptide" evidence="1">
    <location>
        <begin position="1"/>
        <end position="16"/>
    </location>
</feature>
<accession>A0A9P7YUE2</accession>
<dbReference type="OrthoDB" id="192832at2759"/>
<dbReference type="GO" id="GO:0009251">
    <property type="term" value="P:glucan catabolic process"/>
    <property type="evidence" value="ECO:0007669"/>
    <property type="project" value="TreeGrafter"/>
</dbReference>
<evidence type="ECO:0000256" key="1">
    <source>
        <dbReference type="SAM" id="SignalP"/>
    </source>
</evidence>
<reference evidence="3" key="1">
    <citation type="journal article" date="2021" name="IMA Fungus">
        <title>Genomic characterization of three marine fungi, including Emericellopsis atlantica sp. nov. with signatures of a generalist lifestyle and marine biomass degradation.</title>
        <authorList>
            <person name="Hagestad O.C."/>
            <person name="Hou L."/>
            <person name="Andersen J.H."/>
            <person name="Hansen E.H."/>
            <person name="Altermark B."/>
            <person name="Li C."/>
            <person name="Kuhnert E."/>
            <person name="Cox R.J."/>
            <person name="Crous P.W."/>
            <person name="Spatafora J.W."/>
            <person name="Lail K."/>
            <person name="Amirebrahimi M."/>
            <person name="Lipzen A."/>
            <person name="Pangilinan J."/>
            <person name="Andreopoulos W."/>
            <person name="Hayes R.D."/>
            <person name="Ng V."/>
            <person name="Grigoriev I.V."/>
            <person name="Jackson S.A."/>
            <person name="Sutton T.D.S."/>
            <person name="Dobson A.D.W."/>
            <person name="Rama T."/>
        </authorList>
    </citation>
    <scope>NUCLEOTIDE SEQUENCE</scope>
    <source>
        <strain evidence="3">TRa3180A</strain>
    </source>
</reference>
<dbReference type="InterPro" id="IPR050546">
    <property type="entry name" value="Glycosyl_Hydrlase_16"/>
</dbReference>
<evidence type="ECO:0000313" key="3">
    <source>
        <dbReference type="EMBL" id="KAG9239887.1"/>
    </source>
</evidence>
<dbReference type="AlphaFoldDB" id="A0A9P7YUE2"/>
<evidence type="ECO:0000313" key="4">
    <source>
        <dbReference type="Proteomes" id="UP000887226"/>
    </source>
</evidence>
<dbReference type="Gene3D" id="2.60.120.200">
    <property type="match status" value="1"/>
</dbReference>
<name>A0A9P7YUE2_9HELO</name>
<dbReference type="CDD" id="cd02181">
    <property type="entry name" value="GH16_fungal_Lam16A_glucanase"/>
    <property type="match status" value="1"/>
</dbReference>
<proteinExistence type="predicted"/>
<comment type="caution">
    <text evidence="3">The sequence shown here is derived from an EMBL/GenBank/DDBJ whole genome shotgun (WGS) entry which is preliminary data.</text>
</comment>
<feature type="domain" description="GH16" evidence="2">
    <location>
        <begin position="21"/>
        <end position="337"/>
    </location>
</feature>